<dbReference type="EMBL" id="CP036290">
    <property type="protein sequence ID" value="QDU85827.1"/>
    <property type="molecule type" value="Genomic_DNA"/>
</dbReference>
<dbReference type="InterPro" id="IPR002306">
    <property type="entry name" value="Trp-tRNA-ligase"/>
</dbReference>
<evidence type="ECO:0000256" key="4">
    <source>
        <dbReference type="ARBA" id="ARBA00022840"/>
    </source>
</evidence>
<evidence type="ECO:0000256" key="1">
    <source>
        <dbReference type="ARBA" id="ARBA00005594"/>
    </source>
</evidence>
<dbReference type="Gene3D" id="1.10.240.10">
    <property type="entry name" value="Tyrosyl-Transfer RNA Synthetase"/>
    <property type="match status" value="1"/>
</dbReference>
<feature type="binding site" evidence="8">
    <location>
        <begin position="17"/>
        <end position="18"/>
    </location>
    <ligand>
        <name>ATP</name>
        <dbReference type="ChEBI" id="CHEBI:30616"/>
    </ligand>
</feature>
<dbReference type="HAMAP" id="MF_00140_B">
    <property type="entry name" value="Trp_tRNA_synth_B"/>
    <property type="match status" value="1"/>
</dbReference>
<dbReference type="RefSeq" id="WP_145189915.1">
    <property type="nucleotide sequence ID" value="NZ_CP036290.1"/>
</dbReference>
<dbReference type="AlphaFoldDB" id="A0A518D2X7"/>
<keyword evidence="8" id="KW-0963">Cytoplasm</keyword>
<comment type="similarity">
    <text evidence="1 8 9">Belongs to the class-I aminoacyl-tRNA synthetase family.</text>
</comment>
<comment type="subcellular location">
    <subcellularLocation>
        <location evidence="8">Cytoplasm</location>
    </subcellularLocation>
</comment>
<feature type="binding site" evidence="8">
    <location>
        <position position="186"/>
    </location>
    <ligand>
        <name>ATP</name>
        <dbReference type="ChEBI" id="CHEBI:30616"/>
    </ligand>
</feature>
<name>A0A518D2X7_9BACT</name>
<dbReference type="GO" id="GO:0005524">
    <property type="term" value="F:ATP binding"/>
    <property type="evidence" value="ECO:0007669"/>
    <property type="project" value="UniProtKB-UniRule"/>
</dbReference>
<accession>A0A518D2X7</accession>
<sequence>MTTFLSGIQPSGRPHLGNYFGALRQHVAASRKAGEHFYFIADYHSLTTVSDADELRDSVRDLAATYLAIGLDPERAILFQQSRVPEVCEITWLLSCVTGMGLLERAHSYKDKVARGIKPSVGLFTYPILMSADIIAYDADVVPVGKDQVQHVEMAQDMVTHFNTRYGDVFKRPEYRLAENATMHKVLGLDGEKMSKSYGNDIWMFESGKKLKKRVGQIVTDSRPPEEPKDPDGLFLFDLLALFLEPSELGEWKEKVRVGGEGAPGYGHLKLRLMEAIEEHFTEARARYSELMADPAELDRLLTRGAERARERAVRVRDRAYAACGLR</sequence>
<dbReference type="FunFam" id="1.10.240.10:FF:000005">
    <property type="entry name" value="Tryptophan--tRNA ligase"/>
    <property type="match status" value="1"/>
</dbReference>
<keyword evidence="5 8" id="KW-0648">Protein biosynthesis</keyword>
<dbReference type="EC" id="6.1.1.2" evidence="8"/>
<dbReference type="InterPro" id="IPR014729">
    <property type="entry name" value="Rossmann-like_a/b/a_fold"/>
</dbReference>
<dbReference type="InterPro" id="IPR001412">
    <property type="entry name" value="aa-tRNA-synth_I_CS"/>
</dbReference>
<evidence type="ECO:0000256" key="2">
    <source>
        <dbReference type="ARBA" id="ARBA00022598"/>
    </source>
</evidence>
<dbReference type="GO" id="GO:0004830">
    <property type="term" value="F:tryptophan-tRNA ligase activity"/>
    <property type="evidence" value="ECO:0007669"/>
    <property type="project" value="UniProtKB-UniRule"/>
</dbReference>
<dbReference type="CDD" id="cd00806">
    <property type="entry name" value="TrpRS_core"/>
    <property type="match status" value="1"/>
</dbReference>
<keyword evidence="11" id="KW-1185">Reference proteome</keyword>
<feature type="binding site" evidence="8">
    <location>
        <begin position="9"/>
        <end position="11"/>
    </location>
    <ligand>
        <name>ATP</name>
        <dbReference type="ChEBI" id="CHEBI:30616"/>
    </ligand>
</feature>
<comment type="subunit">
    <text evidence="8">Homodimer.</text>
</comment>
<evidence type="ECO:0000313" key="11">
    <source>
        <dbReference type="Proteomes" id="UP000319342"/>
    </source>
</evidence>
<dbReference type="InterPro" id="IPR050203">
    <property type="entry name" value="Trp-tRNA_synthetase"/>
</dbReference>
<dbReference type="GO" id="GO:0006436">
    <property type="term" value="P:tryptophanyl-tRNA aminoacylation"/>
    <property type="evidence" value="ECO:0007669"/>
    <property type="project" value="UniProtKB-UniRule"/>
</dbReference>
<evidence type="ECO:0000256" key="6">
    <source>
        <dbReference type="ARBA" id="ARBA00023146"/>
    </source>
</evidence>
<dbReference type="NCBIfam" id="TIGR00233">
    <property type="entry name" value="trpS"/>
    <property type="match status" value="1"/>
</dbReference>
<evidence type="ECO:0000313" key="10">
    <source>
        <dbReference type="EMBL" id="QDU85827.1"/>
    </source>
</evidence>
<evidence type="ECO:0000256" key="8">
    <source>
        <dbReference type="HAMAP-Rule" id="MF_00140"/>
    </source>
</evidence>
<dbReference type="InterPro" id="IPR024109">
    <property type="entry name" value="Trp-tRNA-ligase_bac-type"/>
</dbReference>
<protein>
    <recommendedName>
        <fullName evidence="8">Tryptophan--tRNA ligase</fullName>
        <ecNumber evidence="8">6.1.1.2</ecNumber>
    </recommendedName>
    <alternativeName>
        <fullName evidence="8">Tryptophanyl-tRNA synthetase</fullName>
        <shortName evidence="8">TrpRS</shortName>
    </alternativeName>
</protein>
<keyword evidence="3 8" id="KW-0547">Nucleotide-binding</keyword>
<evidence type="ECO:0000256" key="3">
    <source>
        <dbReference type="ARBA" id="ARBA00022741"/>
    </source>
</evidence>
<dbReference type="OrthoDB" id="9801042at2"/>
<feature type="binding site" evidence="8">
    <location>
        <begin position="193"/>
        <end position="197"/>
    </location>
    <ligand>
        <name>ATP</name>
        <dbReference type="ChEBI" id="CHEBI:30616"/>
    </ligand>
</feature>
<evidence type="ECO:0000256" key="7">
    <source>
        <dbReference type="ARBA" id="ARBA00049929"/>
    </source>
</evidence>
<keyword evidence="2 8" id="KW-0436">Ligase</keyword>
<evidence type="ECO:0000256" key="5">
    <source>
        <dbReference type="ARBA" id="ARBA00022917"/>
    </source>
</evidence>
<proteinExistence type="inferred from homology"/>
<organism evidence="10 11">
    <name type="scientific">Rohdeia mirabilis</name>
    <dbReference type="NCBI Taxonomy" id="2528008"/>
    <lineage>
        <taxon>Bacteria</taxon>
        <taxon>Pseudomonadati</taxon>
        <taxon>Planctomycetota</taxon>
        <taxon>Planctomycetia</taxon>
        <taxon>Planctomycetia incertae sedis</taxon>
        <taxon>Rohdeia</taxon>
    </lineage>
</organism>
<evidence type="ECO:0000256" key="9">
    <source>
        <dbReference type="RuleBase" id="RU363036"/>
    </source>
</evidence>
<comment type="catalytic activity">
    <reaction evidence="7 8">
        <text>tRNA(Trp) + L-tryptophan + ATP = L-tryptophyl-tRNA(Trp) + AMP + diphosphate + H(+)</text>
        <dbReference type="Rhea" id="RHEA:24080"/>
        <dbReference type="Rhea" id="RHEA-COMP:9671"/>
        <dbReference type="Rhea" id="RHEA-COMP:9705"/>
        <dbReference type="ChEBI" id="CHEBI:15378"/>
        <dbReference type="ChEBI" id="CHEBI:30616"/>
        <dbReference type="ChEBI" id="CHEBI:33019"/>
        <dbReference type="ChEBI" id="CHEBI:57912"/>
        <dbReference type="ChEBI" id="CHEBI:78442"/>
        <dbReference type="ChEBI" id="CHEBI:78535"/>
        <dbReference type="ChEBI" id="CHEBI:456215"/>
        <dbReference type="EC" id="6.1.1.2"/>
    </reaction>
</comment>
<comment type="function">
    <text evidence="8">Catalyzes the attachment of tryptophan to tRNA(Trp).</text>
</comment>
<keyword evidence="4 8" id="KW-0067">ATP-binding</keyword>
<dbReference type="PROSITE" id="PS00178">
    <property type="entry name" value="AA_TRNA_LIGASE_I"/>
    <property type="match status" value="1"/>
</dbReference>
<dbReference type="GO" id="GO:0005829">
    <property type="term" value="C:cytosol"/>
    <property type="evidence" value="ECO:0007669"/>
    <property type="project" value="TreeGrafter"/>
</dbReference>
<feature type="short sequence motif" description="'KMSKS' region" evidence="8">
    <location>
        <begin position="193"/>
        <end position="197"/>
    </location>
</feature>
<feature type="binding site" evidence="8">
    <location>
        <begin position="145"/>
        <end position="147"/>
    </location>
    <ligand>
        <name>ATP</name>
        <dbReference type="ChEBI" id="CHEBI:30616"/>
    </ligand>
</feature>
<feature type="short sequence motif" description="'HIGH' region" evidence="8">
    <location>
        <begin position="10"/>
        <end position="18"/>
    </location>
</feature>
<dbReference type="PANTHER" id="PTHR43766">
    <property type="entry name" value="TRYPTOPHAN--TRNA LIGASE, MITOCHONDRIAL"/>
    <property type="match status" value="1"/>
</dbReference>
<dbReference type="Proteomes" id="UP000319342">
    <property type="component" value="Chromosome"/>
</dbReference>
<reference evidence="10 11" key="1">
    <citation type="submission" date="2019-02" db="EMBL/GenBank/DDBJ databases">
        <title>Deep-cultivation of Planctomycetes and their phenomic and genomic characterization uncovers novel biology.</title>
        <authorList>
            <person name="Wiegand S."/>
            <person name="Jogler M."/>
            <person name="Boedeker C."/>
            <person name="Pinto D."/>
            <person name="Vollmers J."/>
            <person name="Rivas-Marin E."/>
            <person name="Kohn T."/>
            <person name="Peeters S.H."/>
            <person name="Heuer A."/>
            <person name="Rast P."/>
            <person name="Oberbeckmann S."/>
            <person name="Bunk B."/>
            <person name="Jeske O."/>
            <person name="Meyerdierks A."/>
            <person name="Storesund J.E."/>
            <person name="Kallscheuer N."/>
            <person name="Luecker S."/>
            <person name="Lage O.M."/>
            <person name="Pohl T."/>
            <person name="Merkel B.J."/>
            <person name="Hornburger P."/>
            <person name="Mueller R.-W."/>
            <person name="Bruemmer F."/>
            <person name="Labrenz M."/>
            <person name="Spormann A.M."/>
            <person name="Op den Camp H."/>
            <person name="Overmann J."/>
            <person name="Amann R."/>
            <person name="Jetten M.S.M."/>
            <person name="Mascher T."/>
            <person name="Medema M.H."/>
            <person name="Devos D.P."/>
            <person name="Kaster A.-K."/>
            <person name="Ovreas L."/>
            <person name="Rohde M."/>
            <person name="Galperin M.Y."/>
            <person name="Jogler C."/>
        </authorList>
    </citation>
    <scope>NUCLEOTIDE SEQUENCE [LARGE SCALE GENOMIC DNA]</scope>
    <source>
        <strain evidence="10 11">Pla163</strain>
    </source>
</reference>
<gene>
    <name evidence="8 10" type="primary">trpS</name>
    <name evidence="10" type="ORF">Pla163_29680</name>
</gene>
<dbReference type="PRINTS" id="PR01039">
    <property type="entry name" value="TRNASYNTHTRP"/>
</dbReference>
<dbReference type="Gene3D" id="3.40.50.620">
    <property type="entry name" value="HUPs"/>
    <property type="match status" value="1"/>
</dbReference>
<dbReference type="SUPFAM" id="SSF52374">
    <property type="entry name" value="Nucleotidylyl transferase"/>
    <property type="match status" value="1"/>
</dbReference>
<dbReference type="PANTHER" id="PTHR43766:SF1">
    <property type="entry name" value="TRYPTOPHAN--TRNA LIGASE, MITOCHONDRIAL"/>
    <property type="match status" value="1"/>
</dbReference>
<feature type="binding site" evidence="8">
    <location>
        <position position="133"/>
    </location>
    <ligand>
        <name>L-tryptophan</name>
        <dbReference type="ChEBI" id="CHEBI:57912"/>
    </ligand>
</feature>
<dbReference type="Pfam" id="PF00579">
    <property type="entry name" value="tRNA-synt_1b"/>
    <property type="match status" value="1"/>
</dbReference>
<dbReference type="InterPro" id="IPR002305">
    <property type="entry name" value="aa-tRNA-synth_Ic"/>
</dbReference>
<keyword evidence="6 8" id="KW-0030">Aminoacyl-tRNA synthetase</keyword>